<dbReference type="InterPro" id="IPR007791">
    <property type="entry name" value="DjlA_N"/>
</dbReference>
<protein>
    <submittedName>
        <fullName evidence="3">Tellurite resistance protein TerB</fullName>
    </submittedName>
</protein>
<sequence>MFPHGGGPATGAWGGPPASRRKGPPRPQVRRAPVSATMAMTSPPPVIGENLPFPPELPGLAWLFVGLVESAEGHLTNDDLLAVAKRLQRWAPKLPIERVSALIRHTIADYRALPDVATRGARTREHNTELAQLVPRQRLAEVLTALYEIASDDGVVRDQELRFIVNTTQQLGLSPDPRLLAIAFLYLTLSIVDGHVDEAEKLVLREQAQKWAPGISIAERAVVIRWAIAEFKRRPELDDKMQCAREAADQLAVSTDKKTRRQILAEMWRIAGADGHISPEEQRFIAEMVSRFKLDS</sequence>
<name>A0A2S9YB54_9BACT</name>
<dbReference type="CDD" id="cd07177">
    <property type="entry name" value="terB_like"/>
    <property type="match status" value="1"/>
</dbReference>
<dbReference type="InterPro" id="IPR029024">
    <property type="entry name" value="TerB-like"/>
</dbReference>
<gene>
    <name evidence="3" type="ORF">ENSA5_23950</name>
</gene>
<feature type="compositionally biased region" description="Gly residues" evidence="1">
    <location>
        <begin position="1"/>
        <end position="14"/>
    </location>
</feature>
<evidence type="ECO:0000259" key="2">
    <source>
        <dbReference type="Pfam" id="PF05099"/>
    </source>
</evidence>
<evidence type="ECO:0000313" key="4">
    <source>
        <dbReference type="Proteomes" id="UP000237968"/>
    </source>
</evidence>
<feature type="region of interest" description="Disordered" evidence="1">
    <location>
        <begin position="1"/>
        <end position="33"/>
    </location>
</feature>
<dbReference type="Gene3D" id="1.10.3680.10">
    <property type="entry name" value="TerB-like"/>
    <property type="match status" value="2"/>
</dbReference>
<accession>A0A2S9YB54</accession>
<proteinExistence type="predicted"/>
<comment type="caution">
    <text evidence="3">The sequence shown here is derived from an EMBL/GenBank/DDBJ whole genome shotgun (WGS) entry which is preliminary data.</text>
</comment>
<reference evidence="3 4" key="1">
    <citation type="submission" date="2018-03" db="EMBL/GenBank/DDBJ databases">
        <title>Draft Genome Sequences of the Obligatory Marine Myxobacteria Enhygromyxa salina SWB005.</title>
        <authorList>
            <person name="Poehlein A."/>
            <person name="Moghaddam J.A."/>
            <person name="Harms H."/>
            <person name="Alanjari M."/>
            <person name="Koenig G.M."/>
            <person name="Daniel R."/>
            <person name="Schaeberle T.F."/>
        </authorList>
    </citation>
    <scope>NUCLEOTIDE SEQUENCE [LARGE SCALE GENOMIC DNA]</scope>
    <source>
        <strain evidence="3 4">SWB005</strain>
    </source>
</reference>
<keyword evidence="4" id="KW-1185">Reference proteome</keyword>
<dbReference type="EMBL" id="PVNK01000122">
    <property type="protein sequence ID" value="PRQ02340.1"/>
    <property type="molecule type" value="Genomic_DNA"/>
</dbReference>
<dbReference type="AlphaFoldDB" id="A0A2S9YB54"/>
<dbReference type="Pfam" id="PF05099">
    <property type="entry name" value="TerB"/>
    <property type="match status" value="1"/>
</dbReference>
<dbReference type="SUPFAM" id="SSF158682">
    <property type="entry name" value="TerB-like"/>
    <property type="match status" value="1"/>
</dbReference>
<dbReference type="Proteomes" id="UP000237968">
    <property type="component" value="Unassembled WGS sequence"/>
</dbReference>
<evidence type="ECO:0000313" key="3">
    <source>
        <dbReference type="EMBL" id="PRQ02340.1"/>
    </source>
</evidence>
<evidence type="ECO:0000256" key="1">
    <source>
        <dbReference type="SAM" id="MobiDB-lite"/>
    </source>
</evidence>
<organism evidence="3 4">
    <name type="scientific">Enhygromyxa salina</name>
    <dbReference type="NCBI Taxonomy" id="215803"/>
    <lineage>
        <taxon>Bacteria</taxon>
        <taxon>Pseudomonadati</taxon>
        <taxon>Myxococcota</taxon>
        <taxon>Polyangia</taxon>
        <taxon>Nannocystales</taxon>
        <taxon>Nannocystaceae</taxon>
        <taxon>Enhygromyxa</taxon>
    </lineage>
</organism>
<feature type="domain" description="Co-chaperone DjlA N-terminal" evidence="2">
    <location>
        <begin position="180"/>
        <end position="295"/>
    </location>
</feature>